<dbReference type="InterPro" id="IPR051952">
    <property type="entry name" value="Golgi-autophagy_related"/>
</dbReference>
<protein>
    <submittedName>
        <fullName evidence="4">Golgin subfamily A member 1-like protein</fullName>
    </submittedName>
</protein>
<dbReference type="SMART" id="SM00755">
    <property type="entry name" value="Grip"/>
    <property type="match status" value="1"/>
</dbReference>
<dbReference type="Pfam" id="PF01465">
    <property type="entry name" value="GRIP"/>
    <property type="match status" value="1"/>
</dbReference>
<dbReference type="STRING" id="299467.A0A443S9X6"/>
<dbReference type="AlphaFoldDB" id="A0A443S9X6"/>
<organism evidence="4 5">
    <name type="scientific">Leptotrombidium deliense</name>
    <dbReference type="NCBI Taxonomy" id="299467"/>
    <lineage>
        <taxon>Eukaryota</taxon>
        <taxon>Metazoa</taxon>
        <taxon>Ecdysozoa</taxon>
        <taxon>Arthropoda</taxon>
        <taxon>Chelicerata</taxon>
        <taxon>Arachnida</taxon>
        <taxon>Acari</taxon>
        <taxon>Acariformes</taxon>
        <taxon>Trombidiformes</taxon>
        <taxon>Prostigmata</taxon>
        <taxon>Anystina</taxon>
        <taxon>Parasitengona</taxon>
        <taxon>Trombiculoidea</taxon>
        <taxon>Trombiculidae</taxon>
        <taxon>Leptotrombidium</taxon>
    </lineage>
</organism>
<sequence length="139" mass="15637">MKDMKKSLENGDLLPFRKKGADIHSANSNSDLYDSSSTDNSPRLPRKVKVAAESNNLKSLPPNATVFNEISFQYLKNLVYKFVTSSECEAQQLIKALSVLLKFSAEEEQSIKEILDWRMSWYKNLPIVGNGLKPAAINK</sequence>
<feature type="compositionally biased region" description="Polar residues" evidence="2">
    <location>
        <begin position="25"/>
        <end position="41"/>
    </location>
</feature>
<evidence type="ECO:0000313" key="4">
    <source>
        <dbReference type="EMBL" id="RWS24331.1"/>
    </source>
</evidence>
<reference evidence="4 5" key="1">
    <citation type="journal article" date="2018" name="Gigascience">
        <title>Genomes of trombidid mites reveal novel predicted allergens and laterally-transferred genes associated with secondary metabolism.</title>
        <authorList>
            <person name="Dong X."/>
            <person name="Chaisiri K."/>
            <person name="Xia D."/>
            <person name="Armstrong S.D."/>
            <person name="Fang Y."/>
            <person name="Donnelly M.J."/>
            <person name="Kadowaki T."/>
            <person name="McGarry J.W."/>
            <person name="Darby A.C."/>
            <person name="Makepeace B.L."/>
        </authorList>
    </citation>
    <scope>NUCLEOTIDE SEQUENCE [LARGE SCALE GENOMIC DNA]</scope>
    <source>
        <strain evidence="4">UoL-UT</strain>
    </source>
</reference>
<accession>A0A443S9X6</accession>
<feature type="region of interest" description="Disordered" evidence="2">
    <location>
        <begin position="19"/>
        <end position="45"/>
    </location>
</feature>
<dbReference type="EMBL" id="NCKV01005016">
    <property type="protein sequence ID" value="RWS24331.1"/>
    <property type="molecule type" value="Genomic_DNA"/>
</dbReference>
<keyword evidence="1" id="KW-0175">Coiled coil</keyword>
<evidence type="ECO:0000259" key="3">
    <source>
        <dbReference type="PROSITE" id="PS50913"/>
    </source>
</evidence>
<dbReference type="Gene3D" id="1.10.220.60">
    <property type="entry name" value="GRIP domain"/>
    <property type="match status" value="1"/>
</dbReference>
<evidence type="ECO:0000256" key="1">
    <source>
        <dbReference type="ARBA" id="ARBA00023054"/>
    </source>
</evidence>
<dbReference type="InterPro" id="IPR000237">
    <property type="entry name" value="GRIP_dom"/>
</dbReference>
<evidence type="ECO:0000313" key="5">
    <source>
        <dbReference type="Proteomes" id="UP000288716"/>
    </source>
</evidence>
<evidence type="ECO:0000256" key="2">
    <source>
        <dbReference type="SAM" id="MobiDB-lite"/>
    </source>
</evidence>
<gene>
    <name evidence="4" type="ORF">B4U80_02646</name>
</gene>
<proteinExistence type="predicted"/>
<feature type="domain" description="GRIP" evidence="3">
    <location>
        <begin position="65"/>
        <end position="114"/>
    </location>
</feature>
<dbReference type="Proteomes" id="UP000288716">
    <property type="component" value="Unassembled WGS sequence"/>
</dbReference>
<dbReference type="PANTHER" id="PTHR23157">
    <property type="entry name" value="GRIP AND COILED-COIL DOMAIN-CONTAINING PROTEIN 1"/>
    <property type="match status" value="1"/>
</dbReference>
<dbReference type="PROSITE" id="PS50913">
    <property type="entry name" value="GRIP"/>
    <property type="match status" value="1"/>
</dbReference>
<name>A0A443S9X6_9ACAR</name>
<dbReference type="GO" id="GO:0005794">
    <property type="term" value="C:Golgi apparatus"/>
    <property type="evidence" value="ECO:0007669"/>
    <property type="project" value="TreeGrafter"/>
</dbReference>
<comment type="caution">
    <text evidence="4">The sequence shown here is derived from an EMBL/GenBank/DDBJ whole genome shotgun (WGS) entry which is preliminary data.</text>
</comment>
<dbReference type="VEuPathDB" id="VectorBase:LDEU007711"/>
<keyword evidence="5" id="KW-1185">Reference proteome</keyword>
<dbReference type="PANTHER" id="PTHR23157:SF24">
    <property type="entry name" value="GOLGIN SUBFAMILY A MEMBER 1"/>
    <property type="match status" value="1"/>
</dbReference>
<dbReference type="OrthoDB" id="5848685at2759"/>